<dbReference type="GO" id="GO:0045892">
    <property type="term" value="P:negative regulation of DNA-templated transcription"/>
    <property type="evidence" value="ECO:0007669"/>
    <property type="project" value="InterPro"/>
</dbReference>
<feature type="compositionally biased region" description="Low complexity" evidence="6">
    <location>
        <begin position="1"/>
        <end position="14"/>
    </location>
</feature>
<dbReference type="SUPFAM" id="SSF46689">
    <property type="entry name" value="Homeodomain-like"/>
    <property type="match status" value="1"/>
</dbReference>
<feature type="DNA-binding region" description="H-T-H motif" evidence="5">
    <location>
        <begin position="44"/>
        <end position="63"/>
    </location>
</feature>
<dbReference type="InterPro" id="IPR050109">
    <property type="entry name" value="HTH-type_TetR-like_transc_reg"/>
</dbReference>
<dbReference type="Proteomes" id="UP000015001">
    <property type="component" value="Unassembled WGS sequence"/>
</dbReference>
<evidence type="ECO:0000256" key="4">
    <source>
        <dbReference type="ARBA" id="ARBA00023163"/>
    </source>
</evidence>
<dbReference type="PATRIC" id="fig|1283301.3.peg.1563"/>
<dbReference type="InterPro" id="IPR001647">
    <property type="entry name" value="HTH_TetR"/>
</dbReference>
<evidence type="ECO:0000313" key="8">
    <source>
        <dbReference type="EMBL" id="EPJ41345.1"/>
    </source>
</evidence>
<keyword evidence="1" id="KW-0678">Repressor</keyword>
<dbReference type="Pfam" id="PF02909">
    <property type="entry name" value="TetR_C_1"/>
    <property type="match status" value="1"/>
</dbReference>
<dbReference type="PRINTS" id="PR00400">
    <property type="entry name" value="TETREPRESSOR"/>
</dbReference>
<keyword evidence="4" id="KW-0804">Transcription</keyword>
<dbReference type="InterPro" id="IPR003012">
    <property type="entry name" value="Tet_transcr_reg_TetR"/>
</dbReference>
<evidence type="ECO:0000256" key="3">
    <source>
        <dbReference type="ARBA" id="ARBA00023125"/>
    </source>
</evidence>
<dbReference type="AlphaFoldDB" id="S4MZ23"/>
<name>S4MZ23_9ACTN</name>
<sequence>MPSTTTDSDGTPPRTGKRRVPLNRGTVVAAGRRVARDEGLSAVTLRRVAAELGVTAMALYRHVADKRELLVAMLDDVAEQLVLPDGDGPPSDRLVLAFRALHDHLTAEPWVVEVLKAGELFGPRASRFVEHVLALLEEAGLTEEQAADAYWALWWYTFGHLSYLPALRPEGRPGRHELMTRVRMNDHPRLARMLSRPARRATPAQDAFVPGLRALLRGLLAA</sequence>
<feature type="domain" description="HTH tetR-type" evidence="7">
    <location>
        <begin position="21"/>
        <end position="81"/>
    </location>
</feature>
<evidence type="ECO:0000256" key="2">
    <source>
        <dbReference type="ARBA" id="ARBA00023015"/>
    </source>
</evidence>
<dbReference type="RefSeq" id="WP_020270578.1">
    <property type="nucleotide sequence ID" value="NZ_KE354067.1"/>
</dbReference>
<dbReference type="InterPro" id="IPR009057">
    <property type="entry name" value="Homeodomain-like_sf"/>
</dbReference>
<dbReference type="PROSITE" id="PS50977">
    <property type="entry name" value="HTH_TETR_2"/>
    <property type="match status" value="1"/>
</dbReference>
<dbReference type="GO" id="GO:0003700">
    <property type="term" value="F:DNA-binding transcription factor activity"/>
    <property type="evidence" value="ECO:0007669"/>
    <property type="project" value="TreeGrafter"/>
</dbReference>
<evidence type="ECO:0000313" key="9">
    <source>
        <dbReference type="Proteomes" id="UP000015001"/>
    </source>
</evidence>
<dbReference type="GO" id="GO:0000976">
    <property type="term" value="F:transcription cis-regulatory region binding"/>
    <property type="evidence" value="ECO:0007669"/>
    <property type="project" value="TreeGrafter"/>
</dbReference>
<evidence type="ECO:0000256" key="1">
    <source>
        <dbReference type="ARBA" id="ARBA00022491"/>
    </source>
</evidence>
<dbReference type="PANTHER" id="PTHR30055">
    <property type="entry name" value="HTH-TYPE TRANSCRIPTIONAL REGULATOR RUTR"/>
    <property type="match status" value="1"/>
</dbReference>
<reference evidence="8 9" key="1">
    <citation type="submission" date="2013-02" db="EMBL/GenBank/DDBJ databases">
        <title>Draft Genome Sequence of Streptomyces afghaniensis, Which Produces Compounds of the Julimycin B-Complex.</title>
        <authorList>
            <person name="Gruening B.A."/>
            <person name="Praeg A."/>
            <person name="Erxleben A."/>
            <person name="Guenther S."/>
            <person name="Fiedler H.-P."/>
            <person name="Goodfellow M."/>
            <person name="Mueller M."/>
        </authorList>
    </citation>
    <scope>NUCLEOTIDE SEQUENCE [LARGE SCALE GENOMIC DNA]</scope>
    <source>
        <strain evidence="8 9">772</strain>
    </source>
</reference>
<protein>
    <recommendedName>
        <fullName evidence="7">HTH tetR-type domain-containing protein</fullName>
    </recommendedName>
</protein>
<dbReference type="OrthoDB" id="3358037at2"/>
<dbReference type="Pfam" id="PF00440">
    <property type="entry name" value="TetR_N"/>
    <property type="match status" value="1"/>
</dbReference>
<dbReference type="Gene3D" id="1.10.357.10">
    <property type="entry name" value="Tetracycline Repressor, domain 2"/>
    <property type="match status" value="1"/>
</dbReference>
<keyword evidence="9" id="KW-1185">Reference proteome</keyword>
<feature type="region of interest" description="Disordered" evidence="6">
    <location>
        <begin position="1"/>
        <end position="23"/>
    </location>
</feature>
<dbReference type="InterPro" id="IPR004111">
    <property type="entry name" value="Repressor_TetR_C"/>
</dbReference>
<keyword evidence="3 5" id="KW-0238">DNA-binding</keyword>
<accession>S4MZ23</accession>
<keyword evidence="2" id="KW-0805">Transcription regulation</keyword>
<comment type="caution">
    <text evidence="8">The sequence shown here is derived from an EMBL/GenBank/DDBJ whole genome shotgun (WGS) entry which is preliminary data.</text>
</comment>
<dbReference type="HOGENOM" id="CLU_069543_5_2_11"/>
<proteinExistence type="predicted"/>
<gene>
    <name evidence="8" type="ORF">STAFG_1583</name>
</gene>
<dbReference type="InterPro" id="IPR036271">
    <property type="entry name" value="Tet_transcr_reg_TetR-rel_C_sf"/>
</dbReference>
<evidence type="ECO:0000256" key="5">
    <source>
        <dbReference type="PROSITE-ProRule" id="PRU00335"/>
    </source>
</evidence>
<organism evidence="8 9">
    <name type="scientific">Streptomyces afghaniensis 772</name>
    <dbReference type="NCBI Taxonomy" id="1283301"/>
    <lineage>
        <taxon>Bacteria</taxon>
        <taxon>Bacillati</taxon>
        <taxon>Actinomycetota</taxon>
        <taxon>Actinomycetes</taxon>
        <taxon>Kitasatosporales</taxon>
        <taxon>Streptomycetaceae</taxon>
        <taxon>Streptomyces</taxon>
    </lineage>
</organism>
<evidence type="ECO:0000256" key="6">
    <source>
        <dbReference type="SAM" id="MobiDB-lite"/>
    </source>
</evidence>
<dbReference type="PANTHER" id="PTHR30055:SF151">
    <property type="entry name" value="TRANSCRIPTIONAL REGULATORY PROTEIN"/>
    <property type="match status" value="1"/>
</dbReference>
<dbReference type="SUPFAM" id="SSF48498">
    <property type="entry name" value="Tetracyclin repressor-like, C-terminal domain"/>
    <property type="match status" value="1"/>
</dbReference>
<dbReference type="EMBL" id="AOPY01001324">
    <property type="protein sequence ID" value="EPJ41345.1"/>
    <property type="molecule type" value="Genomic_DNA"/>
</dbReference>
<dbReference type="Gene3D" id="1.10.10.60">
    <property type="entry name" value="Homeodomain-like"/>
    <property type="match status" value="1"/>
</dbReference>
<evidence type="ECO:0000259" key="7">
    <source>
        <dbReference type="PROSITE" id="PS50977"/>
    </source>
</evidence>
<dbReference type="GO" id="GO:0046677">
    <property type="term" value="P:response to antibiotic"/>
    <property type="evidence" value="ECO:0007669"/>
    <property type="project" value="InterPro"/>
</dbReference>